<gene>
    <name evidence="2" type="ORF">OEZ49_22505</name>
</gene>
<evidence type="ECO:0000313" key="2">
    <source>
        <dbReference type="EMBL" id="MCU9840524.1"/>
    </source>
</evidence>
<keyword evidence="1" id="KW-1133">Transmembrane helix</keyword>
<keyword evidence="3" id="KW-1185">Reference proteome</keyword>
<comment type="caution">
    <text evidence="2">The sequence shown here is derived from an EMBL/GenBank/DDBJ whole genome shotgun (WGS) entry which is preliminary data.</text>
</comment>
<dbReference type="EMBL" id="JAOVQN010000043">
    <property type="protein sequence ID" value="MCU9840524.1"/>
    <property type="molecule type" value="Genomic_DNA"/>
</dbReference>
<name>A0ABT2WX94_9RHOB</name>
<accession>A0ABT2WX94</accession>
<keyword evidence="1" id="KW-0472">Membrane</keyword>
<dbReference type="RefSeq" id="WP_263390382.1">
    <property type="nucleotide sequence ID" value="NZ_JAOVQN010000043.1"/>
</dbReference>
<sequence>MGEVIDIGTRQPVEADSVPQRAVVVIVKPSAPIRVVILLSQIVGGALAGWLAVAWAMG</sequence>
<proteinExistence type="predicted"/>
<evidence type="ECO:0000256" key="1">
    <source>
        <dbReference type="SAM" id="Phobius"/>
    </source>
</evidence>
<dbReference type="Proteomes" id="UP001321014">
    <property type="component" value="Unassembled WGS sequence"/>
</dbReference>
<organism evidence="2 3">
    <name type="scientific">Ruegeria marisflavi</name>
    <dbReference type="NCBI Taxonomy" id="2984152"/>
    <lineage>
        <taxon>Bacteria</taxon>
        <taxon>Pseudomonadati</taxon>
        <taxon>Pseudomonadota</taxon>
        <taxon>Alphaproteobacteria</taxon>
        <taxon>Rhodobacterales</taxon>
        <taxon>Roseobacteraceae</taxon>
        <taxon>Ruegeria</taxon>
    </lineage>
</organism>
<keyword evidence="1" id="KW-0812">Transmembrane</keyword>
<feature type="transmembrane region" description="Helical" evidence="1">
    <location>
        <begin position="35"/>
        <end position="57"/>
    </location>
</feature>
<evidence type="ECO:0000313" key="3">
    <source>
        <dbReference type="Proteomes" id="UP001321014"/>
    </source>
</evidence>
<evidence type="ECO:0008006" key="4">
    <source>
        <dbReference type="Google" id="ProtNLM"/>
    </source>
</evidence>
<reference evidence="2 3" key="1">
    <citation type="submission" date="2022-10" db="EMBL/GenBank/DDBJ databases">
        <title>Ruegeria sp. nov., isolated from ocean surface water.</title>
        <authorList>
            <person name="He W."/>
            <person name="Wang L."/>
            <person name="Zhang D.-F."/>
        </authorList>
    </citation>
    <scope>NUCLEOTIDE SEQUENCE [LARGE SCALE GENOMIC DNA]</scope>
    <source>
        <strain evidence="2 3">WL0004</strain>
    </source>
</reference>
<protein>
    <recommendedName>
        <fullName evidence="4">MFS transporter</fullName>
    </recommendedName>
</protein>